<comment type="caution">
    <text evidence="3">The sequence shown here is derived from an EMBL/GenBank/DDBJ whole genome shotgun (WGS) entry which is preliminary data.</text>
</comment>
<reference evidence="3" key="1">
    <citation type="submission" date="2020-10" db="EMBL/GenBank/DDBJ databases">
        <authorList>
            <person name="Kikuchi T."/>
        </authorList>
    </citation>
    <scope>NUCLEOTIDE SEQUENCE</scope>
    <source>
        <strain evidence="3">NKZ352</strain>
    </source>
</reference>
<protein>
    <submittedName>
        <fullName evidence="3">Uncharacterized protein</fullName>
    </submittedName>
</protein>
<organism evidence="3 4">
    <name type="scientific">Caenorhabditis auriculariae</name>
    <dbReference type="NCBI Taxonomy" id="2777116"/>
    <lineage>
        <taxon>Eukaryota</taxon>
        <taxon>Metazoa</taxon>
        <taxon>Ecdysozoa</taxon>
        <taxon>Nematoda</taxon>
        <taxon>Chromadorea</taxon>
        <taxon>Rhabditida</taxon>
        <taxon>Rhabditina</taxon>
        <taxon>Rhabditomorpha</taxon>
        <taxon>Rhabditoidea</taxon>
        <taxon>Rhabditidae</taxon>
        <taxon>Peloderinae</taxon>
        <taxon>Caenorhabditis</taxon>
    </lineage>
</organism>
<evidence type="ECO:0000313" key="3">
    <source>
        <dbReference type="EMBL" id="CAD6189670.1"/>
    </source>
</evidence>
<proteinExistence type="predicted"/>
<accession>A0A8S1H9D2</accession>
<dbReference type="EMBL" id="CAJGYM010000011">
    <property type="protein sequence ID" value="CAD6189670.1"/>
    <property type="molecule type" value="Genomic_DNA"/>
</dbReference>
<evidence type="ECO:0000256" key="1">
    <source>
        <dbReference type="SAM" id="MobiDB-lite"/>
    </source>
</evidence>
<feature type="signal peptide" evidence="2">
    <location>
        <begin position="1"/>
        <end position="17"/>
    </location>
</feature>
<evidence type="ECO:0000313" key="4">
    <source>
        <dbReference type="Proteomes" id="UP000835052"/>
    </source>
</evidence>
<gene>
    <name evidence="3" type="ORF">CAUJ_LOCUS5589</name>
</gene>
<sequence length="68" mass="7389">MKIVFLLLLLIALGANALRTGDGGCLKGRRNTLRPRTIRVRPGAVKLTTVKPSVEKPAEKPTEKPKAQ</sequence>
<feature type="chain" id="PRO_5035743371" evidence="2">
    <location>
        <begin position="18"/>
        <end position="68"/>
    </location>
</feature>
<feature type="compositionally biased region" description="Basic and acidic residues" evidence="1">
    <location>
        <begin position="53"/>
        <end position="68"/>
    </location>
</feature>
<name>A0A8S1H9D2_9PELO</name>
<dbReference type="Proteomes" id="UP000835052">
    <property type="component" value="Unassembled WGS sequence"/>
</dbReference>
<feature type="region of interest" description="Disordered" evidence="1">
    <location>
        <begin position="49"/>
        <end position="68"/>
    </location>
</feature>
<keyword evidence="2" id="KW-0732">Signal</keyword>
<evidence type="ECO:0000256" key="2">
    <source>
        <dbReference type="SAM" id="SignalP"/>
    </source>
</evidence>
<keyword evidence="4" id="KW-1185">Reference proteome</keyword>
<dbReference type="AlphaFoldDB" id="A0A8S1H9D2"/>